<dbReference type="Pfam" id="PF01494">
    <property type="entry name" value="FAD_binding_3"/>
    <property type="match status" value="1"/>
</dbReference>
<dbReference type="SUPFAM" id="SSF52833">
    <property type="entry name" value="Thioredoxin-like"/>
    <property type="match status" value="1"/>
</dbReference>
<comment type="cofactor">
    <cofactor evidence="1">
        <name>FAD</name>
        <dbReference type="ChEBI" id="CHEBI:57692"/>
    </cofactor>
</comment>
<dbReference type="RefSeq" id="WP_326509227.1">
    <property type="nucleotide sequence ID" value="NZ_JAWIIV010000032.1"/>
</dbReference>
<organism evidence="6 7">
    <name type="scientific">Noviherbaspirillum album</name>
    <dbReference type="NCBI Taxonomy" id="3080276"/>
    <lineage>
        <taxon>Bacteria</taxon>
        <taxon>Pseudomonadati</taxon>
        <taxon>Pseudomonadota</taxon>
        <taxon>Betaproteobacteria</taxon>
        <taxon>Burkholderiales</taxon>
        <taxon>Oxalobacteraceae</taxon>
        <taxon>Noviherbaspirillum</taxon>
    </lineage>
</organism>
<evidence type="ECO:0000313" key="6">
    <source>
        <dbReference type="EMBL" id="MEC4722556.1"/>
    </source>
</evidence>
<dbReference type="InterPro" id="IPR002938">
    <property type="entry name" value="FAD-bd"/>
</dbReference>
<dbReference type="PRINTS" id="PR00420">
    <property type="entry name" value="RNGMNOXGNASE"/>
</dbReference>
<protein>
    <submittedName>
        <fullName evidence="6">FAD-dependent monooxygenase</fullName>
    </submittedName>
</protein>
<dbReference type="SUPFAM" id="SSF51905">
    <property type="entry name" value="FAD/NAD(P)-binding domain"/>
    <property type="match status" value="1"/>
</dbReference>
<comment type="caution">
    <text evidence="6">The sequence shown here is derived from an EMBL/GenBank/DDBJ whole genome shotgun (WGS) entry which is preliminary data.</text>
</comment>
<evidence type="ECO:0000256" key="2">
    <source>
        <dbReference type="ARBA" id="ARBA00007801"/>
    </source>
</evidence>
<gene>
    <name evidence="6" type="ORF">RY831_25650</name>
</gene>
<evidence type="ECO:0000256" key="3">
    <source>
        <dbReference type="ARBA" id="ARBA00022630"/>
    </source>
</evidence>
<dbReference type="EMBL" id="JAWIIV010000032">
    <property type="protein sequence ID" value="MEC4722556.1"/>
    <property type="molecule type" value="Genomic_DNA"/>
</dbReference>
<dbReference type="PANTHER" id="PTHR43004:SF19">
    <property type="entry name" value="BINDING MONOOXYGENASE, PUTATIVE (JCVI)-RELATED"/>
    <property type="match status" value="1"/>
</dbReference>
<evidence type="ECO:0000256" key="1">
    <source>
        <dbReference type="ARBA" id="ARBA00001974"/>
    </source>
</evidence>
<dbReference type="GO" id="GO:0004497">
    <property type="term" value="F:monooxygenase activity"/>
    <property type="evidence" value="ECO:0007669"/>
    <property type="project" value="UniProtKB-KW"/>
</dbReference>
<dbReference type="InterPro" id="IPR036188">
    <property type="entry name" value="FAD/NAD-bd_sf"/>
</dbReference>
<dbReference type="Gene3D" id="3.50.50.60">
    <property type="entry name" value="FAD/NAD(P)-binding domain"/>
    <property type="match status" value="1"/>
</dbReference>
<evidence type="ECO:0000259" key="5">
    <source>
        <dbReference type="Pfam" id="PF01494"/>
    </source>
</evidence>
<proteinExistence type="inferred from homology"/>
<dbReference type="Gene3D" id="3.30.70.2450">
    <property type="match status" value="1"/>
</dbReference>
<dbReference type="InterPro" id="IPR036249">
    <property type="entry name" value="Thioredoxin-like_sf"/>
</dbReference>
<dbReference type="PANTHER" id="PTHR43004">
    <property type="entry name" value="TRK SYSTEM POTASSIUM UPTAKE PROTEIN"/>
    <property type="match status" value="1"/>
</dbReference>
<dbReference type="Gene3D" id="3.40.30.120">
    <property type="match status" value="1"/>
</dbReference>
<keyword evidence="6" id="KW-0503">Monooxygenase</keyword>
<feature type="domain" description="FAD-binding" evidence="5">
    <location>
        <begin position="3"/>
        <end position="365"/>
    </location>
</feature>
<dbReference type="Proteomes" id="UP001352263">
    <property type="component" value="Unassembled WGS sequence"/>
</dbReference>
<evidence type="ECO:0000313" key="7">
    <source>
        <dbReference type="Proteomes" id="UP001352263"/>
    </source>
</evidence>
<name>A0ABU6JGE4_9BURK</name>
<dbReference type="InterPro" id="IPR050641">
    <property type="entry name" value="RIFMO-like"/>
</dbReference>
<evidence type="ECO:0000256" key="4">
    <source>
        <dbReference type="ARBA" id="ARBA00022827"/>
    </source>
</evidence>
<accession>A0ABU6JGE4</accession>
<keyword evidence="4" id="KW-0274">FAD</keyword>
<keyword evidence="6" id="KW-0560">Oxidoreductase</keyword>
<keyword evidence="7" id="KW-1185">Reference proteome</keyword>
<keyword evidence="3" id="KW-0285">Flavoprotein</keyword>
<comment type="similarity">
    <text evidence="2">Belongs to the PheA/TfdB FAD monooxygenase family.</text>
</comment>
<sequence>MNTEVLVIGAGPTGLMLANQLARRHVHVTVIDQHAGPSIQTKALGVQARTLEIYSRLGIAERAVELGRRAAGATLWSGGKRVARVPLGDIGADLSPYPFLLILGQDVNEALLGDALGEQDVHVQWNSRLVDLVQAPDAVTAKIARQDGSVEEITARWVAGCDGARSTVREACGIPFSGAPYPHVFYVADTRATGSMAPDELNIYLWRGGFHLFFPLPGKDHWRVVGILPAELRSVEGLTFDAVAPFVCREVGGADPGAATGTDTGTDTGVSGAGPHLAFQDCNWFSTYQVHHRRAARFRDRRCFLLGDAAHIHSPVGAQGMNTGLQDAYNLAWKLALVQSGNAGEDLLGSYEIERVPVADRLLRTTDQAFGFLISESWFAEAFRTRIVQRVIAMAMRRERTRRLAFRTISQTGIRYRNSPLSRMQARLPDEAPRAGDRFPWLQLRLIAGGPVEDLFAKLDDTRFNLMLFGQPAPASARKHAAEAGGLMTTHVIPADPVNDRALSRAGIPRPSFFLLRPDGHVGLAGSMLDAAALDDYLTGPVQLRKGGDAESTGDSAALPAGN</sequence>
<reference evidence="6 7" key="1">
    <citation type="submission" date="2023-10" db="EMBL/GenBank/DDBJ databases">
        <title>Noviherbaspirillum sp. CPCC 100848 genome assembly.</title>
        <authorList>
            <person name="Li X.Y."/>
            <person name="Fang X.M."/>
        </authorList>
    </citation>
    <scope>NUCLEOTIDE SEQUENCE [LARGE SCALE GENOMIC DNA]</scope>
    <source>
        <strain evidence="6 7">CPCC 100848</strain>
    </source>
</reference>